<accession>A0A8T0ZJQ7</accession>
<evidence type="ECO:0000313" key="3">
    <source>
        <dbReference type="EMBL" id="KAG2932527.1"/>
    </source>
</evidence>
<dbReference type="EMBL" id="RCMI01000122">
    <property type="protein sequence ID" value="KAG2932527.1"/>
    <property type="molecule type" value="Genomic_DNA"/>
</dbReference>
<feature type="compositionally biased region" description="Basic and acidic residues" evidence="1">
    <location>
        <begin position="33"/>
        <end position="47"/>
    </location>
</feature>
<dbReference type="Proteomes" id="UP000736787">
    <property type="component" value="Unassembled WGS sequence"/>
</dbReference>
<evidence type="ECO:0000313" key="2">
    <source>
        <dbReference type="EMBL" id="KAG2862154.1"/>
    </source>
</evidence>
<evidence type="ECO:0000313" key="4">
    <source>
        <dbReference type="EMBL" id="KAG2947633.1"/>
    </source>
</evidence>
<dbReference type="Proteomes" id="UP000735874">
    <property type="component" value="Unassembled WGS sequence"/>
</dbReference>
<comment type="caution">
    <text evidence="2">The sequence shown here is derived from an EMBL/GenBank/DDBJ whole genome shotgun (WGS) entry which is preliminary data.</text>
</comment>
<feature type="region of interest" description="Disordered" evidence="1">
    <location>
        <begin position="1"/>
        <end position="47"/>
    </location>
</feature>
<evidence type="ECO:0000256" key="1">
    <source>
        <dbReference type="SAM" id="MobiDB-lite"/>
    </source>
</evidence>
<dbReference type="EMBL" id="RCMK01000128">
    <property type="protein sequence ID" value="KAG2947633.1"/>
    <property type="molecule type" value="Genomic_DNA"/>
</dbReference>
<name>A0A8T0ZJQ7_9STRA</name>
<dbReference type="Proteomes" id="UP000774804">
    <property type="component" value="Unassembled WGS sequence"/>
</dbReference>
<reference evidence="2" key="1">
    <citation type="submission" date="2018-10" db="EMBL/GenBank/DDBJ databases">
        <title>Effector identification in a new, highly contiguous assembly of the strawberry crown rot pathogen Phytophthora cactorum.</title>
        <authorList>
            <person name="Armitage A.D."/>
            <person name="Nellist C.F."/>
            <person name="Bates H."/>
            <person name="Vickerstaff R.J."/>
            <person name="Harrison R.J."/>
        </authorList>
    </citation>
    <scope>NUCLEOTIDE SEQUENCE</scope>
    <source>
        <strain evidence="2">15-7</strain>
        <strain evidence="3">4032</strain>
        <strain evidence="4">4040</strain>
    </source>
</reference>
<organism evidence="2 5">
    <name type="scientific">Phytophthora cactorum</name>
    <dbReference type="NCBI Taxonomy" id="29920"/>
    <lineage>
        <taxon>Eukaryota</taxon>
        <taxon>Sar</taxon>
        <taxon>Stramenopiles</taxon>
        <taxon>Oomycota</taxon>
        <taxon>Peronosporomycetes</taxon>
        <taxon>Peronosporales</taxon>
        <taxon>Peronosporaceae</taxon>
        <taxon>Phytophthora</taxon>
    </lineage>
</organism>
<evidence type="ECO:0000313" key="5">
    <source>
        <dbReference type="Proteomes" id="UP000735874"/>
    </source>
</evidence>
<dbReference type="EMBL" id="RCMG01000136">
    <property type="protein sequence ID" value="KAG2862154.1"/>
    <property type="molecule type" value="Genomic_DNA"/>
</dbReference>
<dbReference type="AlphaFoldDB" id="A0A8T0ZJQ7"/>
<protein>
    <submittedName>
        <fullName evidence="2">Uncharacterized protein</fullName>
    </submittedName>
</protein>
<gene>
    <name evidence="2" type="ORF">PC113_g6569</name>
    <name evidence="3" type="ORF">PC115_g5764</name>
    <name evidence="4" type="ORF">PC117_g6662</name>
</gene>
<sequence>MYLQLGGSRPSDELNMSNREHRPRKTSTTWKYKQSEGNEFRKLRTKN</sequence>
<proteinExistence type="predicted"/>